<evidence type="ECO:0000256" key="1">
    <source>
        <dbReference type="SAM" id="MobiDB-lite"/>
    </source>
</evidence>
<protein>
    <recommendedName>
        <fullName evidence="5">Transmembrane protein</fullName>
    </recommendedName>
</protein>
<accession>A0A8H6IGJ9</accession>
<evidence type="ECO:0000313" key="4">
    <source>
        <dbReference type="Proteomes" id="UP000521943"/>
    </source>
</evidence>
<evidence type="ECO:0008006" key="5">
    <source>
        <dbReference type="Google" id="ProtNLM"/>
    </source>
</evidence>
<comment type="caution">
    <text evidence="3">The sequence shown here is derived from an EMBL/GenBank/DDBJ whole genome shotgun (WGS) entry which is preliminary data.</text>
</comment>
<evidence type="ECO:0000256" key="2">
    <source>
        <dbReference type="SAM" id="Phobius"/>
    </source>
</evidence>
<dbReference type="Proteomes" id="UP000521943">
    <property type="component" value="Unassembled WGS sequence"/>
</dbReference>
<gene>
    <name evidence="3" type="ORF">DFP72DRAFT_330877</name>
</gene>
<sequence>MSISGRSPSKSPASSLESLDVDSEWNSPLFSATHLDGTIAGHTDLNTTVVSDTKYPLPASDETETGLDRPPGGQDLSPSSSSDTRRRFGVGSSRHTRTWSTASKATSNPRRATGAVIQDDGDLDVLEDLDFAFPPSPPPAVRHRHNVRKRALSLSGTPVQPSGVHTARSRKISSRSHRRSSGEPRVVQAPISRDFFLIIGLCVVLACAMIVLTRPAIFSVYREPRPVIF</sequence>
<keyword evidence="2" id="KW-0472">Membrane</keyword>
<reference evidence="3 4" key="1">
    <citation type="submission" date="2020-07" db="EMBL/GenBank/DDBJ databases">
        <title>Comparative genomics of pyrophilous fungi reveals a link between fire events and developmental genes.</title>
        <authorList>
            <consortium name="DOE Joint Genome Institute"/>
            <person name="Steindorff A.S."/>
            <person name="Carver A."/>
            <person name="Calhoun S."/>
            <person name="Stillman K."/>
            <person name="Liu H."/>
            <person name="Lipzen A."/>
            <person name="Pangilinan J."/>
            <person name="Labutti K."/>
            <person name="Bruns T.D."/>
            <person name="Grigoriev I.V."/>
        </authorList>
    </citation>
    <scope>NUCLEOTIDE SEQUENCE [LARGE SCALE GENOMIC DNA]</scope>
    <source>
        <strain evidence="3 4">CBS 144469</strain>
    </source>
</reference>
<proteinExistence type="predicted"/>
<keyword evidence="2" id="KW-0812">Transmembrane</keyword>
<dbReference type="AlphaFoldDB" id="A0A8H6IGJ9"/>
<dbReference type="OrthoDB" id="3022434at2759"/>
<feature type="region of interest" description="Disordered" evidence="1">
    <location>
        <begin position="1"/>
        <end position="20"/>
    </location>
</feature>
<feature type="compositionally biased region" description="Basic residues" evidence="1">
    <location>
        <begin position="167"/>
        <end position="179"/>
    </location>
</feature>
<keyword evidence="2" id="KW-1133">Transmembrane helix</keyword>
<name>A0A8H6IGJ9_9AGAR</name>
<feature type="transmembrane region" description="Helical" evidence="2">
    <location>
        <begin position="195"/>
        <end position="217"/>
    </location>
</feature>
<feature type="region of interest" description="Disordered" evidence="1">
    <location>
        <begin position="154"/>
        <end position="184"/>
    </location>
</feature>
<organism evidence="3 4">
    <name type="scientific">Ephemerocybe angulata</name>
    <dbReference type="NCBI Taxonomy" id="980116"/>
    <lineage>
        <taxon>Eukaryota</taxon>
        <taxon>Fungi</taxon>
        <taxon>Dikarya</taxon>
        <taxon>Basidiomycota</taxon>
        <taxon>Agaricomycotina</taxon>
        <taxon>Agaricomycetes</taxon>
        <taxon>Agaricomycetidae</taxon>
        <taxon>Agaricales</taxon>
        <taxon>Agaricineae</taxon>
        <taxon>Psathyrellaceae</taxon>
        <taxon>Ephemerocybe</taxon>
    </lineage>
</organism>
<feature type="region of interest" description="Disordered" evidence="1">
    <location>
        <begin position="50"/>
        <end position="111"/>
    </location>
</feature>
<keyword evidence="4" id="KW-1185">Reference proteome</keyword>
<feature type="compositionally biased region" description="Low complexity" evidence="1">
    <location>
        <begin position="1"/>
        <end position="18"/>
    </location>
</feature>
<feature type="compositionally biased region" description="Polar residues" evidence="1">
    <location>
        <begin position="98"/>
        <end position="110"/>
    </location>
</feature>
<dbReference type="EMBL" id="JACGCI010000003">
    <property type="protein sequence ID" value="KAF6765073.1"/>
    <property type="molecule type" value="Genomic_DNA"/>
</dbReference>
<evidence type="ECO:0000313" key="3">
    <source>
        <dbReference type="EMBL" id="KAF6765073.1"/>
    </source>
</evidence>